<organism evidence="2 3">
    <name type="scientific">Eilatimonas milleporae</name>
    <dbReference type="NCBI Taxonomy" id="911205"/>
    <lineage>
        <taxon>Bacteria</taxon>
        <taxon>Pseudomonadati</taxon>
        <taxon>Pseudomonadota</taxon>
        <taxon>Alphaproteobacteria</taxon>
        <taxon>Kordiimonadales</taxon>
        <taxon>Kordiimonadaceae</taxon>
        <taxon>Eilatimonas</taxon>
    </lineage>
</organism>
<dbReference type="OrthoDB" id="8115457at2"/>
<feature type="transmembrane region" description="Helical" evidence="1">
    <location>
        <begin position="48"/>
        <end position="71"/>
    </location>
</feature>
<name>A0A3M0C065_9PROT</name>
<dbReference type="EMBL" id="REFR01000017">
    <property type="protein sequence ID" value="RMB00599.1"/>
    <property type="molecule type" value="Genomic_DNA"/>
</dbReference>
<accession>A0A3M0C065</accession>
<dbReference type="RefSeq" id="WP_121940420.1">
    <property type="nucleotide sequence ID" value="NZ_REFR01000017.1"/>
</dbReference>
<sequence>MSNLVKFLIHHAAVGFGLAVIAVGLMVWADIANLGTLASGSDMGIVGLVILTVFMGLTLSSAQMGFAVMLLRDDGDKGGKGGRVRWLYRLFAAPAPVAVRAKD</sequence>
<evidence type="ECO:0000313" key="3">
    <source>
        <dbReference type="Proteomes" id="UP000271227"/>
    </source>
</evidence>
<dbReference type="InParanoid" id="A0A3M0C065"/>
<keyword evidence="1" id="KW-0812">Transmembrane</keyword>
<protein>
    <submittedName>
        <fullName evidence="2">Uncharacterized protein</fullName>
    </submittedName>
</protein>
<comment type="caution">
    <text evidence="2">The sequence shown here is derived from an EMBL/GenBank/DDBJ whole genome shotgun (WGS) entry which is preliminary data.</text>
</comment>
<keyword evidence="3" id="KW-1185">Reference proteome</keyword>
<evidence type="ECO:0000313" key="2">
    <source>
        <dbReference type="EMBL" id="RMB00599.1"/>
    </source>
</evidence>
<proteinExistence type="predicted"/>
<feature type="transmembrane region" description="Helical" evidence="1">
    <location>
        <begin position="7"/>
        <end position="28"/>
    </location>
</feature>
<keyword evidence="1" id="KW-0472">Membrane</keyword>
<evidence type="ECO:0000256" key="1">
    <source>
        <dbReference type="SAM" id="Phobius"/>
    </source>
</evidence>
<dbReference type="AlphaFoldDB" id="A0A3M0C065"/>
<reference evidence="2 3" key="1">
    <citation type="submission" date="2018-10" db="EMBL/GenBank/DDBJ databases">
        <title>Genomic Encyclopedia of Archaeal and Bacterial Type Strains, Phase II (KMG-II): from individual species to whole genera.</title>
        <authorList>
            <person name="Goeker M."/>
        </authorList>
    </citation>
    <scope>NUCLEOTIDE SEQUENCE [LARGE SCALE GENOMIC DNA]</scope>
    <source>
        <strain evidence="2 3">DSM 25217</strain>
    </source>
</reference>
<gene>
    <name evidence="2" type="ORF">BXY39_3787</name>
</gene>
<dbReference type="Proteomes" id="UP000271227">
    <property type="component" value="Unassembled WGS sequence"/>
</dbReference>
<keyword evidence="1" id="KW-1133">Transmembrane helix</keyword>